<dbReference type="Gene3D" id="2.30.30.140">
    <property type="match status" value="1"/>
</dbReference>
<comment type="similarity">
    <text evidence="1">Belongs to the HupF/HypC family.</text>
</comment>
<dbReference type="InterPro" id="IPR001109">
    <property type="entry name" value="Hydrogenase_HupF/HypC"/>
</dbReference>
<dbReference type="EMBL" id="VHSG01000015">
    <property type="protein sequence ID" value="TQV75967.1"/>
    <property type="molecule type" value="Genomic_DNA"/>
</dbReference>
<proteinExistence type="inferred from homology"/>
<evidence type="ECO:0000313" key="3">
    <source>
        <dbReference type="Proteomes" id="UP000319732"/>
    </source>
</evidence>
<dbReference type="NCBIfam" id="TIGR00074">
    <property type="entry name" value="hypC_hupF"/>
    <property type="match status" value="1"/>
</dbReference>
<dbReference type="PANTHER" id="PTHR35177:SF1">
    <property type="entry name" value="HYDROGENASE MATURATION FACTOR HYPC"/>
    <property type="match status" value="1"/>
</dbReference>
<name>A0A545TFF7_9GAMM</name>
<protein>
    <submittedName>
        <fullName evidence="2">HypC/HybG/HupF family hydrogenase formation chaperone</fullName>
    </submittedName>
</protein>
<dbReference type="AlphaFoldDB" id="A0A545TFF7"/>
<comment type="caution">
    <text evidence="2">The sequence shown here is derived from an EMBL/GenBank/DDBJ whole genome shotgun (WGS) entry which is preliminary data.</text>
</comment>
<dbReference type="GO" id="GO:0051604">
    <property type="term" value="P:protein maturation"/>
    <property type="evidence" value="ECO:0007669"/>
    <property type="project" value="TreeGrafter"/>
</dbReference>
<dbReference type="RefSeq" id="WP_142905175.1">
    <property type="nucleotide sequence ID" value="NZ_ML660095.1"/>
</dbReference>
<dbReference type="GO" id="GO:0005506">
    <property type="term" value="F:iron ion binding"/>
    <property type="evidence" value="ECO:0007669"/>
    <property type="project" value="TreeGrafter"/>
</dbReference>
<dbReference type="GO" id="GO:1902670">
    <property type="term" value="F:carbon dioxide binding"/>
    <property type="evidence" value="ECO:0007669"/>
    <property type="project" value="TreeGrafter"/>
</dbReference>
<dbReference type="OrthoDB" id="9806017at2"/>
<dbReference type="Pfam" id="PF01455">
    <property type="entry name" value="HupF_HypC"/>
    <property type="match status" value="1"/>
</dbReference>
<dbReference type="SUPFAM" id="SSF159127">
    <property type="entry name" value="HupF/HypC-like"/>
    <property type="match status" value="1"/>
</dbReference>
<keyword evidence="3" id="KW-1185">Reference proteome</keyword>
<evidence type="ECO:0000313" key="2">
    <source>
        <dbReference type="EMBL" id="TQV75967.1"/>
    </source>
</evidence>
<organism evidence="2 3">
    <name type="scientific">Exilibacterium tricleocarpae</name>
    <dbReference type="NCBI Taxonomy" id="2591008"/>
    <lineage>
        <taxon>Bacteria</taxon>
        <taxon>Pseudomonadati</taxon>
        <taxon>Pseudomonadota</taxon>
        <taxon>Gammaproteobacteria</taxon>
        <taxon>Cellvibrionales</taxon>
        <taxon>Cellvibrionaceae</taxon>
        <taxon>Exilibacterium</taxon>
    </lineage>
</organism>
<accession>A0A545TFF7</accession>
<dbReference type="Proteomes" id="UP000319732">
    <property type="component" value="Unassembled WGS sequence"/>
</dbReference>
<dbReference type="PANTHER" id="PTHR35177">
    <property type="entry name" value="HYDROGENASE MATURATION FACTOR HYBG"/>
    <property type="match status" value="1"/>
</dbReference>
<dbReference type="PRINTS" id="PR00445">
    <property type="entry name" value="HUPFHYPC"/>
</dbReference>
<reference evidence="2 3" key="1">
    <citation type="submission" date="2019-06" db="EMBL/GenBank/DDBJ databases">
        <title>Whole genome sequence for Cellvibrionaceae sp. R142.</title>
        <authorList>
            <person name="Wang G."/>
        </authorList>
    </citation>
    <scope>NUCLEOTIDE SEQUENCE [LARGE SCALE GENOMIC DNA]</scope>
    <source>
        <strain evidence="2 3">R142</strain>
    </source>
</reference>
<evidence type="ECO:0000256" key="1">
    <source>
        <dbReference type="ARBA" id="ARBA00006018"/>
    </source>
</evidence>
<sequence>MCIGTPMQVVSCAAQTALCELDGSREQVDITLVGAQPAGTWLLVFLGAAREVMDPLEARRTLDGIAALQQVMRGSAQVDHLFADLVDREPPLPEHLRPAAAGAAVTVNNGGARGDDITTG</sequence>
<gene>
    <name evidence="2" type="ORF">FKG94_15255</name>
</gene>